<dbReference type="SUPFAM" id="SSF52980">
    <property type="entry name" value="Restriction endonuclease-like"/>
    <property type="match status" value="1"/>
</dbReference>
<dbReference type="RefSeq" id="WP_124999045.1">
    <property type="nucleotide sequence ID" value="NZ_BHYK01000005.1"/>
</dbReference>
<dbReference type="OrthoDB" id="9802516at2"/>
<dbReference type="PANTHER" id="PTHR34039">
    <property type="entry name" value="UPF0102 PROTEIN YRAN"/>
    <property type="match status" value="1"/>
</dbReference>
<comment type="similarity">
    <text evidence="1 2">Belongs to the UPF0102 family.</text>
</comment>
<comment type="caution">
    <text evidence="3">The sequence shown here is derived from an EMBL/GenBank/DDBJ whole genome shotgun (WGS) entry which is preliminary data.</text>
</comment>
<dbReference type="Proteomes" id="UP000287872">
    <property type="component" value="Unassembled WGS sequence"/>
</dbReference>
<evidence type="ECO:0000313" key="4">
    <source>
        <dbReference type="Proteomes" id="UP000287872"/>
    </source>
</evidence>
<dbReference type="EMBL" id="BHYK01000005">
    <property type="protein sequence ID" value="GCD09541.1"/>
    <property type="molecule type" value="Genomic_DNA"/>
</dbReference>
<dbReference type="Pfam" id="PF02021">
    <property type="entry name" value="UPF0102"/>
    <property type="match status" value="1"/>
</dbReference>
<dbReference type="InterPro" id="IPR003509">
    <property type="entry name" value="UPF0102_YraN-like"/>
</dbReference>
<dbReference type="InterPro" id="IPR011335">
    <property type="entry name" value="Restrct_endonuc-II-like"/>
</dbReference>
<dbReference type="HAMAP" id="MF_00048">
    <property type="entry name" value="UPF0102"/>
    <property type="match status" value="1"/>
</dbReference>
<reference evidence="3 4" key="1">
    <citation type="submission" date="2018-11" db="EMBL/GenBank/DDBJ databases">
        <title>Genome sequencing and assembly of Clostridium tagluense strain A121.</title>
        <authorList>
            <person name="Murakami T."/>
            <person name="Segawa T."/>
            <person name="Shcherbakova V.A."/>
            <person name="Mori H."/>
            <person name="Yoshimura Y."/>
        </authorList>
    </citation>
    <scope>NUCLEOTIDE SEQUENCE [LARGE SCALE GENOMIC DNA]</scope>
    <source>
        <strain evidence="3 4">A121</strain>
    </source>
</reference>
<evidence type="ECO:0000313" key="3">
    <source>
        <dbReference type="EMBL" id="GCD09541.1"/>
    </source>
</evidence>
<dbReference type="NCBIfam" id="NF009150">
    <property type="entry name" value="PRK12497.1-3"/>
    <property type="match status" value="1"/>
</dbReference>
<sequence>MKAFNKDIGSLGEGISENYLKNLGYRILEKNFRCKCGEIDLIATNKGYICFIEVKTRYATNFGVPAESVTFSKQHKIHKTAEVYILRKNIIDCNFRFDVIEVLLSHDNNNFSVNHIQDAFQLGF</sequence>
<dbReference type="NCBIfam" id="NF009154">
    <property type="entry name" value="PRK12497.3-3"/>
    <property type="match status" value="1"/>
</dbReference>
<dbReference type="AlphaFoldDB" id="A0A401UIZ7"/>
<proteinExistence type="inferred from homology"/>
<keyword evidence="4" id="KW-1185">Reference proteome</keyword>
<dbReference type="PANTHER" id="PTHR34039:SF1">
    <property type="entry name" value="UPF0102 PROTEIN YRAN"/>
    <property type="match status" value="1"/>
</dbReference>
<dbReference type="NCBIfam" id="TIGR00252">
    <property type="entry name" value="YraN family protein"/>
    <property type="match status" value="1"/>
</dbReference>
<dbReference type="Gene3D" id="3.40.1350.10">
    <property type="match status" value="1"/>
</dbReference>
<dbReference type="GO" id="GO:0003676">
    <property type="term" value="F:nucleic acid binding"/>
    <property type="evidence" value="ECO:0007669"/>
    <property type="project" value="InterPro"/>
</dbReference>
<organism evidence="3 4">
    <name type="scientific">Clostridium tagluense</name>
    <dbReference type="NCBI Taxonomy" id="360422"/>
    <lineage>
        <taxon>Bacteria</taxon>
        <taxon>Bacillati</taxon>
        <taxon>Bacillota</taxon>
        <taxon>Clostridia</taxon>
        <taxon>Eubacteriales</taxon>
        <taxon>Clostridiaceae</taxon>
        <taxon>Clostridium</taxon>
    </lineage>
</organism>
<accession>A0A401UIZ7</accession>
<evidence type="ECO:0000256" key="1">
    <source>
        <dbReference type="ARBA" id="ARBA00006738"/>
    </source>
</evidence>
<dbReference type="CDD" id="cd20736">
    <property type="entry name" value="PoNe_Nuclease"/>
    <property type="match status" value="1"/>
</dbReference>
<name>A0A401UIZ7_9CLOT</name>
<evidence type="ECO:0000256" key="2">
    <source>
        <dbReference type="HAMAP-Rule" id="MF_00048"/>
    </source>
</evidence>
<gene>
    <name evidence="3" type="ORF">Ctaglu_11640</name>
</gene>
<dbReference type="InterPro" id="IPR011856">
    <property type="entry name" value="tRNA_endonuc-like_dom_sf"/>
</dbReference>
<protein>
    <recommendedName>
        <fullName evidence="2">UPF0102 protein Ctaglu_11640</fullName>
    </recommendedName>
</protein>